<proteinExistence type="inferred from homology"/>
<dbReference type="EC" id="2.4.2.9" evidence="4"/>
<sequence>MEKPIVLRDTPLTRALHTKIRDQFSSRHTFVTCSDRLVQMLLEEACALLPTEEVTVDTPCGPFQGVRLPEEESLCAVSIMRGADCMLGVVRTMMPSIAVGKILIQRDEATALPQLMYSKLPPDISSRPAVLLLDPMLATGGSAVAALKVLIQQGVEPRKVIFVNVVCAKEGIEAVKAAYPEVRIVTSAVDPILNEKKYIVPGLGDFGDRYFGTDGS</sequence>
<protein>
    <recommendedName>
        <fullName evidence="4">uracil phosphoribosyltransferase</fullName>
        <ecNumber evidence="4">2.4.2.9</ecNumber>
    </recommendedName>
</protein>
<keyword evidence="9" id="KW-0342">GTP-binding</keyword>
<organism evidence="11">
    <name type="scientific">Haptolina ericina</name>
    <dbReference type="NCBI Taxonomy" id="156174"/>
    <lineage>
        <taxon>Eukaryota</taxon>
        <taxon>Haptista</taxon>
        <taxon>Haptophyta</taxon>
        <taxon>Prymnesiophyceae</taxon>
        <taxon>Prymnesiales</taxon>
        <taxon>Prymnesiaceae</taxon>
        <taxon>Haptolina</taxon>
    </lineage>
</organism>
<feature type="domain" description="Phosphoribosyltransferase" evidence="10">
    <location>
        <begin position="9"/>
        <end position="213"/>
    </location>
</feature>
<dbReference type="AlphaFoldDB" id="A0A7S3B3F8"/>
<keyword evidence="7" id="KW-0808">Transferase</keyword>
<dbReference type="GO" id="GO:0004845">
    <property type="term" value="F:uracil phosphoribosyltransferase activity"/>
    <property type="evidence" value="ECO:0007669"/>
    <property type="project" value="UniProtKB-EC"/>
</dbReference>
<reference evidence="11" key="1">
    <citation type="submission" date="2021-01" db="EMBL/GenBank/DDBJ databases">
        <authorList>
            <person name="Corre E."/>
            <person name="Pelletier E."/>
            <person name="Niang G."/>
            <person name="Scheremetjew M."/>
            <person name="Finn R."/>
            <person name="Kale V."/>
            <person name="Holt S."/>
            <person name="Cochrane G."/>
            <person name="Meng A."/>
            <person name="Brown T."/>
            <person name="Cohen L."/>
        </authorList>
    </citation>
    <scope>NUCLEOTIDE SEQUENCE</scope>
    <source>
        <strain evidence="11">CCMP281</strain>
    </source>
</reference>
<dbReference type="GO" id="GO:0008655">
    <property type="term" value="P:pyrimidine-containing compound salvage"/>
    <property type="evidence" value="ECO:0007669"/>
    <property type="project" value="UniProtKB-ARBA"/>
</dbReference>
<evidence type="ECO:0000256" key="5">
    <source>
        <dbReference type="ARBA" id="ARBA00022533"/>
    </source>
</evidence>
<dbReference type="EMBL" id="HBHX01044170">
    <property type="protein sequence ID" value="CAE0123763.1"/>
    <property type="molecule type" value="Transcribed_RNA"/>
</dbReference>
<comment type="cofactor">
    <cofactor evidence="1">
        <name>Mg(2+)</name>
        <dbReference type="ChEBI" id="CHEBI:18420"/>
    </cofactor>
</comment>
<evidence type="ECO:0000259" key="10">
    <source>
        <dbReference type="Pfam" id="PF14681"/>
    </source>
</evidence>
<evidence type="ECO:0000256" key="6">
    <source>
        <dbReference type="ARBA" id="ARBA00022676"/>
    </source>
</evidence>
<evidence type="ECO:0000256" key="3">
    <source>
        <dbReference type="ARBA" id="ARBA00009516"/>
    </source>
</evidence>
<evidence type="ECO:0000256" key="2">
    <source>
        <dbReference type="ARBA" id="ARBA00005180"/>
    </source>
</evidence>
<keyword evidence="5" id="KW-0021">Allosteric enzyme</keyword>
<evidence type="ECO:0000256" key="1">
    <source>
        <dbReference type="ARBA" id="ARBA00001946"/>
    </source>
</evidence>
<accession>A0A7S3B3F8</accession>
<dbReference type="NCBIfam" id="NF001097">
    <property type="entry name" value="PRK00129.1"/>
    <property type="match status" value="1"/>
</dbReference>
<evidence type="ECO:0000313" key="11">
    <source>
        <dbReference type="EMBL" id="CAE0123763.1"/>
    </source>
</evidence>
<dbReference type="GO" id="GO:0005525">
    <property type="term" value="F:GTP binding"/>
    <property type="evidence" value="ECO:0007669"/>
    <property type="project" value="UniProtKB-KW"/>
</dbReference>
<dbReference type="SUPFAM" id="SSF53271">
    <property type="entry name" value="PRTase-like"/>
    <property type="match status" value="1"/>
</dbReference>
<dbReference type="FunFam" id="3.40.50.2020:FF:000023">
    <property type="entry name" value="Probable uracil phosphoribosyltransferase"/>
    <property type="match status" value="1"/>
</dbReference>
<keyword evidence="6" id="KW-0328">Glycosyltransferase</keyword>
<dbReference type="InterPro" id="IPR000836">
    <property type="entry name" value="PRTase_dom"/>
</dbReference>
<evidence type="ECO:0000256" key="8">
    <source>
        <dbReference type="ARBA" id="ARBA00022741"/>
    </source>
</evidence>
<gene>
    <name evidence="11" type="ORF">HERI1096_LOCUS24465</name>
</gene>
<keyword evidence="8" id="KW-0547">Nucleotide-binding</keyword>
<evidence type="ECO:0000256" key="7">
    <source>
        <dbReference type="ARBA" id="ARBA00022679"/>
    </source>
</evidence>
<evidence type="ECO:0000256" key="9">
    <source>
        <dbReference type="ARBA" id="ARBA00023134"/>
    </source>
</evidence>
<evidence type="ECO:0000256" key="4">
    <source>
        <dbReference type="ARBA" id="ARBA00011894"/>
    </source>
</evidence>
<dbReference type="CDD" id="cd06223">
    <property type="entry name" value="PRTases_typeI"/>
    <property type="match status" value="1"/>
</dbReference>
<comment type="similarity">
    <text evidence="3">Belongs to the UPRTase family.</text>
</comment>
<comment type="pathway">
    <text evidence="2">Pyrimidine metabolism; UMP biosynthesis via salvage pathway; UMP from uracil: step 1/1.</text>
</comment>
<dbReference type="Gene3D" id="3.40.50.2020">
    <property type="match status" value="1"/>
</dbReference>
<dbReference type="Pfam" id="PF14681">
    <property type="entry name" value="UPRTase"/>
    <property type="match status" value="1"/>
</dbReference>
<dbReference type="InterPro" id="IPR029057">
    <property type="entry name" value="PRTase-like"/>
</dbReference>
<name>A0A7S3B3F8_9EUKA</name>